<keyword evidence="3" id="KW-1185">Reference proteome</keyword>
<dbReference type="OrthoDB" id="1438605at2"/>
<dbReference type="AlphaFoldDB" id="A0A4Q1CZQ6"/>
<accession>A0A4Q1CZQ6</accession>
<dbReference type="Proteomes" id="UP000290545">
    <property type="component" value="Unassembled WGS sequence"/>
</dbReference>
<feature type="domain" description="DUF6922" evidence="1">
    <location>
        <begin position="11"/>
        <end position="66"/>
    </location>
</feature>
<dbReference type="InterPro" id="IPR053830">
    <property type="entry name" value="DUF6922"/>
</dbReference>
<reference evidence="2 3" key="1">
    <citation type="submission" date="2019-01" db="EMBL/GenBank/DDBJ databases">
        <title>Filimonas sp. strain TTM-71.</title>
        <authorList>
            <person name="Chen W.-M."/>
        </authorList>
    </citation>
    <scope>NUCLEOTIDE SEQUENCE [LARGE SCALE GENOMIC DNA]</scope>
    <source>
        <strain evidence="2 3">TTM-71</strain>
    </source>
</reference>
<evidence type="ECO:0000313" key="3">
    <source>
        <dbReference type="Proteomes" id="UP000290545"/>
    </source>
</evidence>
<dbReference type="EMBL" id="SDHZ01000005">
    <property type="protein sequence ID" value="RXK80806.1"/>
    <property type="molecule type" value="Genomic_DNA"/>
</dbReference>
<dbReference type="RefSeq" id="WP_129005869.1">
    <property type="nucleotide sequence ID" value="NZ_SDHZ01000005.1"/>
</dbReference>
<name>A0A4Q1CZQ6_9BACT</name>
<organism evidence="2 3">
    <name type="scientific">Filimonas effusa</name>
    <dbReference type="NCBI Taxonomy" id="2508721"/>
    <lineage>
        <taxon>Bacteria</taxon>
        <taxon>Pseudomonadati</taxon>
        <taxon>Bacteroidota</taxon>
        <taxon>Chitinophagia</taxon>
        <taxon>Chitinophagales</taxon>
        <taxon>Chitinophagaceae</taxon>
        <taxon>Filimonas</taxon>
    </lineage>
</organism>
<comment type="caution">
    <text evidence="2">The sequence shown here is derived from an EMBL/GenBank/DDBJ whole genome shotgun (WGS) entry which is preliminary data.</text>
</comment>
<evidence type="ECO:0000313" key="2">
    <source>
        <dbReference type="EMBL" id="RXK80806.1"/>
    </source>
</evidence>
<proteinExistence type="predicted"/>
<evidence type="ECO:0000259" key="1">
    <source>
        <dbReference type="Pfam" id="PF21956"/>
    </source>
</evidence>
<gene>
    <name evidence="2" type="ORF">ESB13_21855</name>
</gene>
<dbReference type="Pfam" id="PF21956">
    <property type="entry name" value="DUF6922"/>
    <property type="match status" value="1"/>
</dbReference>
<sequence length="104" mass="12267">MKRDVNIATIFPSYLFWDMKPDRLDVERDMNLIIPRALYYTDRNSFKDDIAKLESIYSNTEIATVLQHTKEKVPNTVCELIADRYHIPRFKRFSLAKRLGKSAV</sequence>
<protein>
    <recommendedName>
        <fullName evidence="1">DUF6922 domain-containing protein</fullName>
    </recommendedName>
</protein>